<evidence type="ECO:0000313" key="1">
    <source>
        <dbReference type="EMBL" id="MYN17487.1"/>
    </source>
</evidence>
<dbReference type="AlphaFoldDB" id="A0A845HGK1"/>
<accession>A0A845HGK1</accession>
<organism evidence="1 2">
    <name type="scientific">Duganella vulcania</name>
    <dbReference type="NCBI Taxonomy" id="2692166"/>
    <lineage>
        <taxon>Bacteria</taxon>
        <taxon>Pseudomonadati</taxon>
        <taxon>Pseudomonadota</taxon>
        <taxon>Betaproteobacteria</taxon>
        <taxon>Burkholderiales</taxon>
        <taxon>Oxalobacteraceae</taxon>
        <taxon>Telluria group</taxon>
        <taxon>Duganella</taxon>
    </lineage>
</organism>
<dbReference type="EMBL" id="WWCV01000018">
    <property type="protein sequence ID" value="MYN17487.1"/>
    <property type="molecule type" value="Genomic_DNA"/>
</dbReference>
<dbReference type="Proteomes" id="UP000484875">
    <property type="component" value="Unassembled WGS sequence"/>
</dbReference>
<proteinExistence type="predicted"/>
<protein>
    <submittedName>
        <fullName evidence="1">Uncharacterized protein</fullName>
    </submittedName>
</protein>
<reference evidence="1 2" key="1">
    <citation type="submission" date="2019-12" db="EMBL/GenBank/DDBJ databases">
        <title>Novel species isolated from a subtropical stream in China.</title>
        <authorList>
            <person name="Lu H."/>
        </authorList>
    </citation>
    <scope>NUCLEOTIDE SEQUENCE [LARGE SCALE GENOMIC DNA]</scope>
    <source>
        <strain evidence="1 2">FT107W</strain>
    </source>
</reference>
<sequence>MWQQVIVVLIVVAALAHFCTKYLPAALRKQIVYVLSRRGFDQNKLAKLFNTKSSCGDGCASCGSCESTPPPSSGAPGSAPLKRVIMLRVQR</sequence>
<comment type="caution">
    <text evidence="1">The sequence shown here is derived from an EMBL/GenBank/DDBJ whole genome shotgun (WGS) entry which is preliminary data.</text>
</comment>
<dbReference type="RefSeq" id="WP_161090107.1">
    <property type="nucleotide sequence ID" value="NZ_WWCV01000018.1"/>
</dbReference>
<name>A0A845HGK1_9BURK</name>
<gene>
    <name evidence="1" type="ORF">GTP81_12060</name>
</gene>
<dbReference type="InterPro" id="IPR046494">
    <property type="entry name" value="DUF6587"/>
</dbReference>
<keyword evidence="2" id="KW-1185">Reference proteome</keyword>
<dbReference type="Pfam" id="PF20228">
    <property type="entry name" value="DUF6587"/>
    <property type="match status" value="1"/>
</dbReference>
<evidence type="ECO:0000313" key="2">
    <source>
        <dbReference type="Proteomes" id="UP000484875"/>
    </source>
</evidence>